<dbReference type="InterPro" id="IPR029062">
    <property type="entry name" value="Class_I_gatase-like"/>
</dbReference>
<evidence type="ECO:0000313" key="3">
    <source>
        <dbReference type="Proteomes" id="UP000319817"/>
    </source>
</evidence>
<keyword evidence="1" id="KW-0812">Transmembrane</keyword>
<dbReference type="EMBL" id="CP036526">
    <property type="protein sequence ID" value="QDT12238.1"/>
    <property type="molecule type" value="Genomic_DNA"/>
</dbReference>
<name>A0A517NYP0_9BACT</name>
<proteinExistence type="predicted"/>
<reference evidence="2 3" key="1">
    <citation type="submission" date="2019-02" db="EMBL/GenBank/DDBJ databases">
        <title>Deep-cultivation of Planctomycetes and their phenomic and genomic characterization uncovers novel biology.</title>
        <authorList>
            <person name="Wiegand S."/>
            <person name="Jogler M."/>
            <person name="Boedeker C."/>
            <person name="Pinto D."/>
            <person name="Vollmers J."/>
            <person name="Rivas-Marin E."/>
            <person name="Kohn T."/>
            <person name="Peeters S.H."/>
            <person name="Heuer A."/>
            <person name="Rast P."/>
            <person name="Oberbeckmann S."/>
            <person name="Bunk B."/>
            <person name="Jeske O."/>
            <person name="Meyerdierks A."/>
            <person name="Storesund J.E."/>
            <person name="Kallscheuer N."/>
            <person name="Luecker S."/>
            <person name="Lage O.M."/>
            <person name="Pohl T."/>
            <person name="Merkel B.J."/>
            <person name="Hornburger P."/>
            <person name="Mueller R.-W."/>
            <person name="Bruemmer F."/>
            <person name="Labrenz M."/>
            <person name="Spormann A.M."/>
            <person name="Op den Camp H."/>
            <person name="Overmann J."/>
            <person name="Amann R."/>
            <person name="Jetten M.S.M."/>
            <person name="Mascher T."/>
            <person name="Medema M.H."/>
            <person name="Devos D.P."/>
            <person name="Kaster A.-K."/>
            <person name="Ovreas L."/>
            <person name="Rohde M."/>
            <person name="Galperin M.Y."/>
            <person name="Jogler C."/>
        </authorList>
    </citation>
    <scope>NUCLEOTIDE SEQUENCE [LARGE SCALE GENOMIC DNA]</scope>
    <source>
        <strain evidence="2 3">K23_9</strain>
    </source>
</reference>
<dbReference type="PANTHER" id="PTHR37947">
    <property type="entry name" value="BLL2462 PROTEIN"/>
    <property type="match status" value="1"/>
</dbReference>
<dbReference type="Gene3D" id="3.40.50.880">
    <property type="match status" value="1"/>
</dbReference>
<accession>A0A517NYP0</accession>
<dbReference type="AlphaFoldDB" id="A0A517NYP0"/>
<feature type="transmembrane region" description="Helical" evidence="1">
    <location>
        <begin position="60"/>
        <end position="80"/>
    </location>
</feature>
<protein>
    <submittedName>
        <fullName evidence="2">Uncharacterized protein</fullName>
    </submittedName>
</protein>
<dbReference type="InterPro" id="IPR013783">
    <property type="entry name" value="Ig-like_fold"/>
</dbReference>
<gene>
    <name evidence="2" type="ORF">K239x_42470</name>
</gene>
<dbReference type="PANTHER" id="PTHR37947:SF1">
    <property type="entry name" value="BLL2462 PROTEIN"/>
    <property type="match status" value="1"/>
</dbReference>
<organism evidence="2 3">
    <name type="scientific">Stieleria marina</name>
    <dbReference type="NCBI Taxonomy" id="1930275"/>
    <lineage>
        <taxon>Bacteria</taxon>
        <taxon>Pseudomonadati</taxon>
        <taxon>Planctomycetota</taxon>
        <taxon>Planctomycetia</taxon>
        <taxon>Pirellulales</taxon>
        <taxon>Pirellulaceae</taxon>
        <taxon>Stieleria</taxon>
    </lineage>
</organism>
<dbReference type="SUPFAM" id="SSF52317">
    <property type="entry name" value="Class I glutamine amidotransferase-like"/>
    <property type="match status" value="1"/>
</dbReference>
<dbReference type="RefSeq" id="WP_419189197.1">
    <property type="nucleotide sequence ID" value="NZ_CP036526.1"/>
</dbReference>
<dbReference type="Proteomes" id="UP000319817">
    <property type="component" value="Chromosome"/>
</dbReference>
<keyword evidence="1" id="KW-0472">Membrane</keyword>
<keyword evidence="3" id="KW-1185">Reference proteome</keyword>
<evidence type="ECO:0000313" key="2">
    <source>
        <dbReference type="EMBL" id="QDT12238.1"/>
    </source>
</evidence>
<dbReference type="Gene3D" id="2.60.40.10">
    <property type="entry name" value="Immunoglobulins"/>
    <property type="match status" value="1"/>
</dbReference>
<sequence length="810" mass="89839">MNIYAANPKILIAQSDLPSGELLWGAPTWLLPTAVIGAVVAALVVWNYSQRGIVAPVRLFATLLKLAAIGLIALCLLQPMRSGTRPRPQANVMPILIDNSQSMQLKTTDAVQSRGDRARTLLDETSDWRVRLAQAFDVRTYGFDARLENIASNETLEMDGNVSSLTGSLTALAQRFADRPVGGTILFTDGNLTDSPSADFDWSSLGFPVYPVLPADDAPVRDLRIADISTRQTDFESAPITLRIKIDAVAMGSAPAIVQLRDQSSGRLIQEQSVPDQLSTEPQQVTFRFRPEQSGIQFYRVIVFTEDDRATMEDAASDLARAETREATLANNQRLVTVDRTSGPYRILYLAGRPNWEFKFIRRALQEDAEVQLVGLLRIADKEPKFSFRDQGVSSTNPLFQGLGDEEEDAAQQYDQQVIIRLGVQESEELSEGFPESPEELFAYHGLILDDIEPEFFTQDQLLLIRRFVAARGGGLLMLGGQESFAGKSFADSPLGELSPVYAARSVDLTSPREGQSFKMQLTREGLLQPWARLRETESAELGRLAEMPAFTTINPVGEIKPGASQLAVAKSADGETVPALLAQRFGKGRSAAIPIGDLWRWSMRRDDTQRDDPAQAWRQLMHYLVNEVPRRAEIKVRSAADPNQPVTIVATARDEDYLPLDNANVQFTIDPPDGEPFTIKAEPDDQTPGQYLTTYWSREPGAYRVTASITQADGNDVGEAASGWTAQSNAAEFRQLQLNRDLLKRIADQTGGEIIAEDRLSAFVTDLPNRKVPVTETWIYPIWHRPWVMFLAMLCLCAEWGIRRLRGLA</sequence>
<keyword evidence="1" id="KW-1133">Transmembrane helix</keyword>
<evidence type="ECO:0000256" key="1">
    <source>
        <dbReference type="SAM" id="Phobius"/>
    </source>
</evidence>
<feature type="transmembrane region" description="Helical" evidence="1">
    <location>
        <begin position="29"/>
        <end position="48"/>
    </location>
</feature>
<dbReference type="InterPro" id="IPR008964">
    <property type="entry name" value="Invasin/intimin_cell_adhesion"/>
</dbReference>
<dbReference type="SUPFAM" id="SSF49373">
    <property type="entry name" value="Invasin/intimin cell-adhesion fragments"/>
    <property type="match status" value="1"/>
</dbReference>